<dbReference type="EMBL" id="CAJOBC010005140">
    <property type="protein sequence ID" value="CAF3853261.1"/>
    <property type="molecule type" value="Genomic_DNA"/>
</dbReference>
<dbReference type="SUPFAM" id="SSF53448">
    <property type="entry name" value="Nucleotide-diphospho-sugar transferases"/>
    <property type="match status" value="1"/>
</dbReference>
<reference evidence="2" key="1">
    <citation type="submission" date="2021-02" db="EMBL/GenBank/DDBJ databases">
        <authorList>
            <person name="Nowell W R."/>
        </authorList>
    </citation>
    <scope>NUCLEOTIDE SEQUENCE</scope>
</reference>
<dbReference type="OrthoDB" id="1684102at2759"/>
<dbReference type="Proteomes" id="UP000663829">
    <property type="component" value="Unassembled WGS sequence"/>
</dbReference>
<name>A0A814N4I2_9BILA</name>
<evidence type="ECO:0000313" key="3">
    <source>
        <dbReference type="EMBL" id="CAF3853261.1"/>
    </source>
</evidence>
<dbReference type="InterPro" id="IPR029044">
    <property type="entry name" value="Nucleotide-diphossugar_trans"/>
</dbReference>
<comment type="caution">
    <text evidence="2">The sequence shown here is derived from an EMBL/GenBank/DDBJ whole genome shotgun (WGS) entry which is preliminary data.</text>
</comment>
<evidence type="ECO:0000259" key="1">
    <source>
        <dbReference type="Pfam" id="PF00535"/>
    </source>
</evidence>
<dbReference type="Pfam" id="PF00535">
    <property type="entry name" value="Glycos_transf_2"/>
    <property type="match status" value="1"/>
</dbReference>
<proteinExistence type="predicted"/>
<dbReference type="Gene3D" id="3.90.550.10">
    <property type="entry name" value="Spore Coat Polysaccharide Biosynthesis Protein SpsA, Chain A"/>
    <property type="match status" value="1"/>
</dbReference>
<dbReference type="EMBL" id="CAJNOQ010005140">
    <property type="protein sequence ID" value="CAF1087749.1"/>
    <property type="molecule type" value="Genomic_DNA"/>
</dbReference>
<organism evidence="2 4">
    <name type="scientific">Didymodactylos carnosus</name>
    <dbReference type="NCBI Taxonomy" id="1234261"/>
    <lineage>
        <taxon>Eukaryota</taxon>
        <taxon>Metazoa</taxon>
        <taxon>Spiralia</taxon>
        <taxon>Gnathifera</taxon>
        <taxon>Rotifera</taxon>
        <taxon>Eurotatoria</taxon>
        <taxon>Bdelloidea</taxon>
        <taxon>Philodinida</taxon>
        <taxon>Philodinidae</taxon>
        <taxon>Didymodactylos</taxon>
    </lineage>
</organism>
<dbReference type="CDD" id="cd00761">
    <property type="entry name" value="Glyco_tranf_GTA_type"/>
    <property type="match status" value="1"/>
</dbReference>
<dbReference type="InterPro" id="IPR001173">
    <property type="entry name" value="Glyco_trans_2-like"/>
</dbReference>
<keyword evidence="4" id="KW-1185">Reference proteome</keyword>
<sequence length="396" mass="47126">MMSALTIERAIGFGSVTNELLYSIGYITKTERDPFDEFIIPLDRIDDFNGSDRESLRQNVKEEQLCQDTRDLFDNQPTLSTNTQSDVMLMHGYTDYIIHNISHRSSSSLTTVTNDENMEKNRIMNNEITAYLSVVIMNWNRPEYVKRIVQLLVNDRRIKEIIIWICNSNPKTFVQFKHRKVKIIKKPEANKQYGLAVRFHGCRMAKYEWVIIQDDDLIITEFDLTRMIEAKQNLPSYEKHRLICFNDDARVRRYTYSKQAPKNHEPFIVCLTRQLLVDRFMCNNFFKYSYLMEYMFINNTRVKYWNGEDIYLNLVNMHVTNGLLPLILTNATRLTLPYTSGQSSSPYHFQHRFQFLKEAAKRLNITDDLYYNQQHKDKLDRENIERVRKELQKLTL</sequence>
<gene>
    <name evidence="2" type="ORF">GPM918_LOCUS18096</name>
    <name evidence="3" type="ORF">SRO942_LOCUS18093</name>
</gene>
<dbReference type="AlphaFoldDB" id="A0A814N4I2"/>
<protein>
    <recommendedName>
        <fullName evidence="1">Glycosyltransferase 2-like domain-containing protein</fullName>
    </recommendedName>
</protein>
<evidence type="ECO:0000313" key="2">
    <source>
        <dbReference type="EMBL" id="CAF1087749.1"/>
    </source>
</evidence>
<evidence type="ECO:0000313" key="4">
    <source>
        <dbReference type="Proteomes" id="UP000663829"/>
    </source>
</evidence>
<feature type="domain" description="Glycosyltransferase 2-like" evidence="1">
    <location>
        <begin position="133"/>
        <end position="235"/>
    </location>
</feature>
<dbReference type="Proteomes" id="UP000681722">
    <property type="component" value="Unassembled WGS sequence"/>
</dbReference>
<accession>A0A814N4I2</accession>